<evidence type="ECO:0000256" key="2">
    <source>
        <dbReference type="SAM" id="SignalP"/>
    </source>
</evidence>
<proteinExistence type="predicted"/>
<dbReference type="InterPro" id="IPR058248">
    <property type="entry name" value="Lxx211020-like"/>
</dbReference>
<gene>
    <name evidence="3" type="ORF">MBELCI_0469</name>
</gene>
<name>U2Z026_9RHOB</name>
<feature type="compositionally biased region" description="Basic and acidic residues" evidence="1">
    <location>
        <begin position="168"/>
        <end position="191"/>
    </location>
</feature>
<evidence type="ECO:0000313" key="3">
    <source>
        <dbReference type="EMBL" id="GAD54417.1"/>
    </source>
</evidence>
<dbReference type="STRING" id="1337093.MBELCI_0469"/>
<dbReference type="AlphaFoldDB" id="U2Z026"/>
<reference evidence="3" key="1">
    <citation type="journal article" date="2013" name="Genome Announc.">
        <title>Draft Genome Sequence of Loktanella cinnabarina LL-001T, Isolated from Deep-Sea Floor Sediment.</title>
        <authorList>
            <person name="Nishi S."/>
            <person name="Tsubouchi T."/>
            <person name="Takaki Y."/>
            <person name="Koyanagi R."/>
            <person name="Satoh N."/>
            <person name="Maruyama T."/>
            <person name="Hatada Y."/>
        </authorList>
    </citation>
    <scope>NUCLEOTIDE SEQUENCE [LARGE SCALE GENOMIC DNA]</scope>
    <source>
        <strain evidence="3">LL-001</strain>
    </source>
</reference>
<feature type="signal peptide" evidence="2">
    <location>
        <begin position="1"/>
        <end position="20"/>
    </location>
</feature>
<keyword evidence="4" id="KW-1185">Reference proteome</keyword>
<dbReference type="Proteomes" id="UP000016566">
    <property type="component" value="Unassembled WGS sequence"/>
</dbReference>
<protein>
    <submittedName>
        <fullName evidence="3">Copper metallochaperone, bacterial analog of cox17 protein</fullName>
    </submittedName>
</protein>
<organism evidence="3 4">
    <name type="scientific">Limimaricola cinnabarinus LL-001</name>
    <dbReference type="NCBI Taxonomy" id="1337093"/>
    <lineage>
        <taxon>Bacteria</taxon>
        <taxon>Pseudomonadati</taxon>
        <taxon>Pseudomonadota</taxon>
        <taxon>Alphaproteobacteria</taxon>
        <taxon>Rhodobacterales</taxon>
        <taxon>Paracoccaceae</taxon>
        <taxon>Limimaricola</taxon>
    </lineage>
</organism>
<comment type="caution">
    <text evidence="3">The sequence shown here is derived from an EMBL/GenBank/DDBJ whole genome shotgun (WGS) entry which is preliminary data.</text>
</comment>
<dbReference type="PANTHER" id="PTHR36302:SF1">
    <property type="entry name" value="COPPER CHAPERONE PCU(A)C"/>
    <property type="match status" value="1"/>
</dbReference>
<feature type="region of interest" description="Disordered" evidence="1">
    <location>
        <begin position="146"/>
        <end position="199"/>
    </location>
</feature>
<keyword evidence="2" id="KW-0732">Signal</keyword>
<sequence length="199" mass="20898">MMLRPLALFLALGLTSAAQAHDFQTGDLTVLHPFAIETATHATTGAGYFTIRNDGEEPDALIGVEADFPKVTLHSSVETDGMMTMQPLDRVVIAPGETVTLAPGMGGHVMFMGLEGPFETGARFPATLIFEQAGEVAVEFVVEQRPGADPQGGMNHGDMHGGGADGEAMDHEGMAHDAMDHGDMDHGDMGHDMATPAAE</sequence>
<dbReference type="PANTHER" id="PTHR36302">
    <property type="entry name" value="BLR7088 PROTEIN"/>
    <property type="match status" value="1"/>
</dbReference>
<dbReference type="SUPFAM" id="SSF110087">
    <property type="entry name" value="DR1885-like metal-binding protein"/>
    <property type="match status" value="1"/>
</dbReference>
<dbReference type="eggNOG" id="COG2847">
    <property type="taxonomic scope" value="Bacteria"/>
</dbReference>
<accession>U2Z026</accession>
<dbReference type="InterPro" id="IPR007410">
    <property type="entry name" value="LpqE-like"/>
</dbReference>
<dbReference type="EMBL" id="BATB01000003">
    <property type="protein sequence ID" value="GAD54417.1"/>
    <property type="molecule type" value="Genomic_DNA"/>
</dbReference>
<dbReference type="RefSeq" id="WP_021692526.1">
    <property type="nucleotide sequence ID" value="NZ_BATB01000003.1"/>
</dbReference>
<feature type="chain" id="PRO_5004636619" evidence="2">
    <location>
        <begin position="21"/>
        <end position="199"/>
    </location>
</feature>
<dbReference type="Pfam" id="PF04314">
    <property type="entry name" value="PCuAC"/>
    <property type="match status" value="1"/>
</dbReference>
<dbReference type="InterPro" id="IPR036182">
    <property type="entry name" value="PCuAC_sf"/>
</dbReference>
<evidence type="ECO:0000313" key="4">
    <source>
        <dbReference type="Proteomes" id="UP000016566"/>
    </source>
</evidence>
<dbReference type="Gene3D" id="2.60.40.1890">
    <property type="entry name" value="PCu(A)C copper chaperone"/>
    <property type="match status" value="1"/>
</dbReference>
<evidence type="ECO:0000256" key="1">
    <source>
        <dbReference type="SAM" id="MobiDB-lite"/>
    </source>
</evidence>